<sequence>MKISKEKLTFLKNAPIITLELIHDMLEVKQHINNYQRNTNKKYGLNFEKDEVINREVADMIIINTLGKLNMLAEQSYFLRLVRSTEANSPKVRKAEKFAEKANLADKIVESLDFIFYSGTISFDEEELFNFIKNQNVQNIEYFSSKGRKDWFSNRVKWLLDTYKGGGNEMINLQNKKLDIKEFLEELGFTVSLDYEREPTGVMFAEIHPIVSQVSNNSAIYQTFRTLEVELMVICTEETENSLYKAVQLLSDEHYIYANTITDNTNIIKLRGNYYD</sequence>
<organism evidence="1 2">
    <name type="scientific">Lactococcus phage CHPC967</name>
    <dbReference type="NCBI Taxonomy" id="2675259"/>
    <lineage>
        <taxon>Viruses</taxon>
        <taxon>Duplodnaviria</taxon>
        <taxon>Heunggongvirae</taxon>
        <taxon>Uroviricota</taxon>
        <taxon>Caudoviricetes</taxon>
        <taxon>Ceduovirus</taxon>
        <taxon>Ceduovirus CHPC967</taxon>
    </lineage>
</organism>
<evidence type="ECO:0000313" key="1">
    <source>
        <dbReference type="EMBL" id="QGT53444.1"/>
    </source>
</evidence>
<name>A0A650EWK4_9CAUD</name>
<reference evidence="1 2" key="1">
    <citation type="submission" date="2019-11" db="EMBL/GenBank/DDBJ databases">
        <title>Genome Sequences of 31 Lactococcus lactis Bacteriophages Isolated from Foods.</title>
        <authorList>
            <person name="Marcelli B."/>
            <person name="de Jong A."/>
            <person name="Kuipers O.P."/>
        </authorList>
    </citation>
    <scope>NUCLEOTIDE SEQUENCE [LARGE SCALE GENOMIC DNA]</scope>
</reference>
<keyword evidence="2" id="KW-1185">Reference proteome</keyword>
<gene>
    <name evidence="1" type="ORF">CHPC967_001109</name>
</gene>
<accession>A0A650EWK4</accession>
<dbReference type="EMBL" id="MN689527">
    <property type="protein sequence ID" value="QGT53444.1"/>
    <property type="molecule type" value="Genomic_DNA"/>
</dbReference>
<dbReference type="Proteomes" id="UP000423885">
    <property type="component" value="Segment"/>
</dbReference>
<evidence type="ECO:0000313" key="2">
    <source>
        <dbReference type="Proteomes" id="UP000423885"/>
    </source>
</evidence>
<proteinExistence type="predicted"/>
<protein>
    <submittedName>
        <fullName evidence="1">Uncharacterized protein</fullName>
    </submittedName>
</protein>